<dbReference type="GO" id="GO:0008198">
    <property type="term" value="F:ferrous iron binding"/>
    <property type="evidence" value="ECO:0007669"/>
    <property type="project" value="TreeGrafter"/>
</dbReference>
<organism evidence="8 9">
    <name type="scientific">Aeromicrobium choanae</name>
    <dbReference type="NCBI Taxonomy" id="1736691"/>
    <lineage>
        <taxon>Bacteria</taxon>
        <taxon>Bacillati</taxon>
        <taxon>Actinomycetota</taxon>
        <taxon>Actinomycetes</taxon>
        <taxon>Propionibacteriales</taxon>
        <taxon>Nocardioidaceae</taxon>
        <taxon>Aeromicrobium</taxon>
    </lineage>
</organism>
<gene>
    <name evidence="8" type="ORF">SAMN06295964_2579</name>
</gene>
<evidence type="ECO:0000256" key="4">
    <source>
        <dbReference type="ARBA" id="ARBA00023004"/>
    </source>
</evidence>
<dbReference type="Gene3D" id="1.20.1260.10">
    <property type="match status" value="1"/>
</dbReference>
<evidence type="ECO:0000256" key="6">
    <source>
        <dbReference type="RuleBase" id="RU361145"/>
    </source>
</evidence>
<dbReference type="CDD" id="cd01055">
    <property type="entry name" value="Nonheme_Ferritin"/>
    <property type="match status" value="1"/>
</dbReference>
<feature type="binding site" evidence="5">
    <location>
        <position position="94"/>
    </location>
    <ligand>
        <name>Fe cation</name>
        <dbReference type="ChEBI" id="CHEBI:24875"/>
        <label>1</label>
    </ligand>
</feature>
<keyword evidence="3" id="KW-0560">Oxidoreductase</keyword>
<evidence type="ECO:0000256" key="3">
    <source>
        <dbReference type="ARBA" id="ARBA00023002"/>
    </source>
</evidence>
<keyword evidence="1 6" id="KW-0409">Iron storage</keyword>
<dbReference type="SUPFAM" id="SSF47240">
    <property type="entry name" value="Ferritin-like"/>
    <property type="match status" value="1"/>
</dbReference>
<dbReference type="GO" id="GO:0006879">
    <property type="term" value="P:intracellular iron ion homeostasis"/>
    <property type="evidence" value="ECO:0007669"/>
    <property type="project" value="UniProtKB-KW"/>
</dbReference>
<dbReference type="PANTHER" id="PTHR11431:SF127">
    <property type="entry name" value="BACTERIAL NON-HEME FERRITIN"/>
    <property type="match status" value="1"/>
</dbReference>
<dbReference type="PANTHER" id="PTHR11431">
    <property type="entry name" value="FERRITIN"/>
    <property type="match status" value="1"/>
</dbReference>
<feature type="binding site" evidence="5">
    <location>
        <position position="17"/>
    </location>
    <ligand>
        <name>Fe cation</name>
        <dbReference type="ChEBI" id="CHEBI:24875"/>
        <label>1</label>
    </ligand>
</feature>
<proteinExistence type="predicted"/>
<dbReference type="Pfam" id="PF00210">
    <property type="entry name" value="Ferritin"/>
    <property type="match status" value="1"/>
</dbReference>
<keyword evidence="9" id="KW-1185">Reference proteome</keyword>
<dbReference type="InterPro" id="IPR009040">
    <property type="entry name" value="Ferritin-like_diiron"/>
</dbReference>
<dbReference type="GO" id="GO:0005829">
    <property type="term" value="C:cytosol"/>
    <property type="evidence" value="ECO:0007669"/>
    <property type="project" value="TreeGrafter"/>
</dbReference>
<protein>
    <recommendedName>
        <fullName evidence="6">Ferritin</fullName>
    </recommendedName>
</protein>
<dbReference type="InterPro" id="IPR001519">
    <property type="entry name" value="Ferritin"/>
</dbReference>
<keyword evidence="2 5" id="KW-0479">Metal-binding</keyword>
<dbReference type="InterPro" id="IPR012347">
    <property type="entry name" value="Ferritin-like"/>
</dbReference>
<feature type="binding site" evidence="5">
    <location>
        <position position="127"/>
    </location>
    <ligand>
        <name>Fe cation</name>
        <dbReference type="ChEBI" id="CHEBI:24875"/>
        <label>1</label>
    </ligand>
</feature>
<dbReference type="GO" id="GO:0008199">
    <property type="term" value="F:ferric iron binding"/>
    <property type="evidence" value="ECO:0007669"/>
    <property type="project" value="InterPro"/>
</dbReference>
<feature type="binding site" evidence="5">
    <location>
        <position position="50"/>
    </location>
    <ligand>
        <name>Fe cation</name>
        <dbReference type="ChEBI" id="CHEBI:24875"/>
        <label>1</label>
    </ligand>
</feature>
<evidence type="ECO:0000259" key="7">
    <source>
        <dbReference type="PROSITE" id="PS50905"/>
    </source>
</evidence>
<dbReference type="STRING" id="1736691.SAMN06295964_2579"/>
<dbReference type="Proteomes" id="UP000191040">
    <property type="component" value="Chromosome I"/>
</dbReference>
<dbReference type="PROSITE" id="PS50905">
    <property type="entry name" value="FERRITIN_LIKE"/>
    <property type="match status" value="1"/>
</dbReference>
<evidence type="ECO:0000256" key="1">
    <source>
        <dbReference type="ARBA" id="ARBA00022434"/>
    </source>
</evidence>
<keyword evidence="4 5" id="KW-0408">Iron</keyword>
<dbReference type="OrthoDB" id="9801481at2"/>
<dbReference type="InterPro" id="IPR008331">
    <property type="entry name" value="Ferritin_DPS_dom"/>
</dbReference>
<dbReference type="RefSeq" id="WP_078700529.1">
    <property type="nucleotide sequence ID" value="NZ_LT796768.1"/>
</dbReference>
<dbReference type="GO" id="GO:0004322">
    <property type="term" value="F:ferroxidase activity"/>
    <property type="evidence" value="ECO:0007669"/>
    <property type="project" value="TreeGrafter"/>
</dbReference>
<dbReference type="InterPro" id="IPR041719">
    <property type="entry name" value="Ferritin_prok"/>
</dbReference>
<dbReference type="InterPro" id="IPR009078">
    <property type="entry name" value="Ferritin-like_SF"/>
</dbReference>
<feature type="binding site" evidence="5">
    <location>
        <position position="53"/>
    </location>
    <ligand>
        <name>Fe cation</name>
        <dbReference type="ChEBI" id="CHEBI:24875"/>
        <label>1</label>
    </ligand>
</feature>
<sequence>MASEQFVKALQDQIGHEFSAHQQYVGIATYYDALTMPQMAALFYAQALEERDHAMMMVQYLLDQDQRVVIPALAAPRMDFVDVVEPVAAALEQEKRVTAQINELTRLAREDNDFASDQFMQWFIKEQVEEVAKMSDLLAVVTRSKDDYERIEDWIAREETGEGSDPTAPPIAGA</sequence>
<evidence type="ECO:0000313" key="9">
    <source>
        <dbReference type="Proteomes" id="UP000191040"/>
    </source>
</evidence>
<reference evidence="9" key="1">
    <citation type="submission" date="2017-02" db="EMBL/GenBank/DDBJ databases">
        <authorList>
            <person name="Varghese N."/>
            <person name="Submissions S."/>
        </authorList>
    </citation>
    <scope>NUCLEOTIDE SEQUENCE [LARGE SCALE GENOMIC DNA]</scope>
    <source>
        <strain evidence="9">9H-4</strain>
    </source>
</reference>
<accession>A0A1T4Z5B7</accession>
<dbReference type="AlphaFoldDB" id="A0A1T4Z5B7"/>
<evidence type="ECO:0000313" key="8">
    <source>
        <dbReference type="EMBL" id="SKB09252.1"/>
    </source>
</evidence>
<name>A0A1T4Z5B7_9ACTN</name>
<evidence type="ECO:0000256" key="2">
    <source>
        <dbReference type="ARBA" id="ARBA00022723"/>
    </source>
</evidence>
<evidence type="ECO:0000256" key="5">
    <source>
        <dbReference type="PIRSR" id="PIRSR601519-1"/>
    </source>
</evidence>
<dbReference type="GO" id="GO:0006826">
    <property type="term" value="P:iron ion transport"/>
    <property type="evidence" value="ECO:0007669"/>
    <property type="project" value="InterPro"/>
</dbReference>
<feature type="domain" description="Ferritin-like diiron" evidence="7">
    <location>
        <begin position="1"/>
        <end position="145"/>
    </location>
</feature>
<dbReference type="EMBL" id="LT796768">
    <property type="protein sequence ID" value="SKB09252.1"/>
    <property type="molecule type" value="Genomic_DNA"/>
</dbReference>